<dbReference type="FunFam" id="1.20.1250.20:FF:000218">
    <property type="entry name" value="facilitated trehalose transporter Tret1"/>
    <property type="match status" value="1"/>
</dbReference>
<dbReference type="InterPro" id="IPR036259">
    <property type="entry name" value="MFS_trans_sf"/>
</dbReference>
<dbReference type="InterPro" id="IPR047984">
    <property type="entry name" value="XylE-like"/>
</dbReference>
<keyword evidence="5" id="KW-0762">Sugar transport</keyword>
<comment type="similarity">
    <text evidence="2 9">Belongs to the major facilitator superfamily. Sugar transporter (TC 2.A.1.1) family.</text>
</comment>
<dbReference type="PROSITE" id="PS50850">
    <property type="entry name" value="MFS"/>
    <property type="match status" value="1"/>
</dbReference>
<dbReference type="InterPro" id="IPR020846">
    <property type="entry name" value="MFS_dom"/>
</dbReference>
<feature type="transmembrane region" description="Helical" evidence="10">
    <location>
        <begin position="70"/>
        <end position="88"/>
    </location>
</feature>
<dbReference type="Proteomes" id="UP000548787">
    <property type="component" value="Unassembled WGS sequence"/>
</dbReference>
<comment type="subcellular location">
    <subcellularLocation>
        <location evidence="1">Cell membrane</location>
        <topology evidence="1">Multi-pass membrane protein</topology>
    </subcellularLocation>
</comment>
<feature type="transmembrane region" description="Helical" evidence="10">
    <location>
        <begin position="100"/>
        <end position="117"/>
    </location>
</feature>
<organism evidence="12 13">
    <name type="scientific">Listeria rustica</name>
    <dbReference type="NCBI Taxonomy" id="2713503"/>
    <lineage>
        <taxon>Bacteria</taxon>
        <taxon>Bacillati</taxon>
        <taxon>Bacillota</taxon>
        <taxon>Bacilli</taxon>
        <taxon>Bacillales</taxon>
        <taxon>Listeriaceae</taxon>
        <taxon>Listeria</taxon>
    </lineage>
</organism>
<feature type="transmembrane region" description="Helical" evidence="10">
    <location>
        <begin position="123"/>
        <end position="146"/>
    </location>
</feature>
<dbReference type="GO" id="GO:0022857">
    <property type="term" value="F:transmembrane transporter activity"/>
    <property type="evidence" value="ECO:0007669"/>
    <property type="project" value="InterPro"/>
</dbReference>
<dbReference type="EMBL" id="JABJVM010000005">
    <property type="protein sequence ID" value="MBA3926097.1"/>
    <property type="molecule type" value="Genomic_DNA"/>
</dbReference>
<dbReference type="PANTHER" id="PTHR48023">
    <property type="entry name" value="D-XYLOSE-PROTON SYMPORTER-LIKE 2"/>
    <property type="match status" value="1"/>
</dbReference>
<feature type="domain" description="Major facilitator superfamily (MFS) profile" evidence="11">
    <location>
        <begin position="34"/>
        <end position="454"/>
    </location>
</feature>
<feature type="transmembrane region" description="Helical" evidence="10">
    <location>
        <begin position="300"/>
        <end position="321"/>
    </location>
</feature>
<feature type="transmembrane region" description="Helical" evidence="10">
    <location>
        <begin position="425"/>
        <end position="446"/>
    </location>
</feature>
<evidence type="ECO:0000256" key="10">
    <source>
        <dbReference type="SAM" id="Phobius"/>
    </source>
</evidence>
<keyword evidence="13" id="KW-1185">Reference proteome</keyword>
<feature type="transmembrane region" description="Helical" evidence="10">
    <location>
        <begin position="360"/>
        <end position="387"/>
    </location>
</feature>
<keyword evidence="6 10" id="KW-0812">Transmembrane</keyword>
<dbReference type="PRINTS" id="PR00171">
    <property type="entry name" value="SUGRTRNSPORT"/>
</dbReference>
<feature type="transmembrane region" description="Helical" evidence="10">
    <location>
        <begin position="158"/>
        <end position="179"/>
    </location>
</feature>
<keyword evidence="4" id="KW-1003">Cell membrane</keyword>
<evidence type="ECO:0000313" key="12">
    <source>
        <dbReference type="EMBL" id="MBA3926097.1"/>
    </source>
</evidence>
<evidence type="ECO:0000256" key="3">
    <source>
        <dbReference type="ARBA" id="ARBA00022448"/>
    </source>
</evidence>
<dbReference type="InterPro" id="IPR050820">
    <property type="entry name" value="MFS_Sugar_Transporter"/>
</dbReference>
<dbReference type="Gene3D" id="1.20.1250.20">
    <property type="entry name" value="MFS general substrate transporter like domains"/>
    <property type="match status" value="1"/>
</dbReference>
<dbReference type="PROSITE" id="PS00216">
    <property type="entry name" value="SUGAR_TRANSPORT_1"/>
    <property type="match status" value="1"/>
</dbReference>
<protein>
    <submittedName>
        <fullName evidence="12">Sugar porter family MFS transporter</fullName>
    </submittedName>
</protein>
<dbReference type="NCBIfam" id="TIGR00879">
    <property type="entry name" value="SP"/>
    <property type="match status" value="1"/>
</dbReference>
<feature type="transmembrane region" description="Helical" evidence="10">
    <location>
        <begin position="262"/>
        <end position="280"/>
    </location>
</feature>
<accession>A0A7W1T620</accession>
<keyword evidence="7 10" id="KW-1133">Transmembrane helix</keyword>
<dbReference type="GO" id="GO:1904659">
    <property type="term" value="P:D-glucose transmembrane transport"/>
    <property type="evidence" value="ECO:0007669"/>
    <property type="project" value="TreeGrafter"/>
</dbReference>
<evidence type="ECO:0000256" key="2">
    <source>
        <dbReference type="ARBA" id="ARBA00010992"/>
    </source>
</evidence>
<dbReference type="GO" id="GO:0005886">
    <property type="term" value="C:plasma membrane"/>
    <property type="evidence" value="ECO:0007669"/>
    <property type="project" value="UniProtKB-SubCell"/>
</dbReference>
<feature type="transmembrane region" description="Helical" evidence="10">
    <location>
        <begin position="185"/>
        <end position="208"/>
    </location>
</feature>
<dbReference type="InterPro" id="IPR003663">
    <property type="entry name" value="Sugar/inositol_transpt"/>
</dbReference>
<dbReference type="SUPFAM" id="SSF103473">
    <property type="entry name" value="MFS general substrate transporter"/>
    <property type="match status" value="1"/>
</dbReference>
<dbReference type="Pfam" id="PF00083">
    <property type="entry name" value="Sugar_tr"/>
    <property type="match status" value="1"/>
</dbReference>
<evidence type="ECO:0000256" key="5">
    <source>
        <dbReference type="ARBA" id="ARBA00022597"/>
    </source>
</evidence>
<proteinExistence type="inferred from homology"/>
<dbReference type="InterPro" id="IPR005828">
    <property type="entry name" value="MFS_sugar_transport-like"/>
</dbReference>
<dbReference type="CDD" id="cd17359">
    <property type="entry name" value="MFS_XylE_like"/>
    <property type="match status" value="1"/>
</dbReference>
<evidence type="ECO:0000259" key="11">
    <source>
        <dbReference type="PROSITE" id="PS50850"/>
    </source>
</evidence>
<feature type="transmembrane region" description="Helical" evidence="10">
    <location>
        <begin position="399"/>
        <end position="419"/>
    </location>
</feature>
<feature type="transmembrane region" description="Helical" evidence="10">
    <location>
        <begin position="33"/>
        <end position="58"/>
    </location>
</feature>
<name>A0A7W1T620_9LIST</name>
<evidence type="ECO:0000256" key="6">
    <source>
        <dbReference type="ARBA" id="ARBA00022692"/>
    </source>
</evidence>
<evidence type="ECO:0000256" key="7">
    <source>
        <dbReference type="ARBA" id="ARBA00022989"/>
    </source>
</evidence>
<evidence type="ECO:0000313" key="13">
    <source>
        <dbReference type="Proteomes" id="UP000548787"/>
    </source>
</evidence>
<feature type="transmembrane region" description="Helical" evidence="10">
    <location>
        <begin position="333"/>
        <end position="354"/>
    </location>
</feature>
<keyword evidence="8 10" id="KW-0472">Membrane</keyword>
<dbReference type="InterPro" id="IPR005829">
    <property type="entry name" value="Sugar_transporter_CS"/>
</dbReference>
<evidence type="ECO:0000256" key="4">
    <source>
        <dbReference type="ARBA" id="ARBA00022475"/>
    </source>
</evidence>
<keyword evidence="3 9" id="KW-0813">Transport</keyword>
<dbReference type="PROSITE" id="PS00217">
    <property type="entry name" value="SUGAR_TRANSPORT_2"/>
    <property type="match status" value="1"/>
</dbReference>
<sequence>MYKFVSSKEDTNNAIIVYTTKNGGYFMRLSKNLIYFFGALGGLLFGYDTGVIAGAQIFIQDELQLSNGEIGFVVSCILIGAVVGAVLISPLSDRYGRKKMVILTAFIFFVGALGSALSPDVTALIISRMFLGIAVGGASALVPMYLAELAPANQRGSLSSLNQLMIMIGMLLAYIANYVWRDSSIGWELMLGFAAVPALILFIGGILLPESPRYLVKVGKRAEAEAILLNIRSKSEAEAEILEIEEQSHIEKGRLKDVFSKWVRPSVIAAFGLAILQQWMGCNTVFYYAPRILMSGGTDATSAIQTQIFLGIFYVIVTAVAVSLMDRFDRRKVLMVGALAMGVSFFALSAAFHLEADKSGFHLFTFIFLATYISSFCATWGPVMWVMIGEIFPLQIRGLAVGIASLVNWVANWTVSVSFPVLEETIGNVTLFIIFGLVCVAAVFFVRSFVFETRGYTLEEIEEALVKNETKALNNKNKTSVAKTI</sequence>
<evidence type="ECO:0000256" key="1">
    <source>
        <dbReference type="ARBA" id="ARBA00004651"/>
    </source>
</evidence>
<dbReference type="PANTHER" id="PTHR48023:SF4">
    <property type="entry name" value="D-XYLOSE-PROTON SYMPORTER-LIKE 2"/>
    <property type="match status" value="1"/>
</dbReference>
<reference evidence="12 13" key="1">
    <citation type="submission" date="2020-08" db="EMBL/GenBank/DDBJ databases">
        <title>Listeria ohnekaius sp. nov. and Listeria portnoyii sp. nov. isolated from non-agricultural and natural environments.</title>
        <authorList>
            <person name="Weller D."/>
            <person name="Belias A.M."/>
            <person name="Liao J."/>
            <person name="Guo S."/>
            <person name="Orsi R.H."/>
            <person name="Wiedmann M."/>
        </authorList>
    </citation>
    <scope>NUCLEOTIDE SEQUENCE [LARGE SCALE GENOMIC DNA]</scope>
    <source>
        <strain evidence="12 13">FSL W9-0585</strain>
    </source>
</reference>
<evidence type="ECO:0000256" key="8">
    <source>
        <dbReference type="ARBA" id="ARBA00023136"/>
    </source>
</evidence>
<dbReference type="AlphaFoldDB" id="A0A7W1T620"/>
<evidence type="ECO:0000256" key="9">
    <source>
        <dbReference type="RuleBase" id="RU003346"/>
    </source>
</evidence>
<gene>
    <name evidence="12" type="ORF">HPK16_07060</name>
</gene>
<comment type="caution">
    <text evidence="12">The sequence shown here is derived from an EMBL/GenBank/DDBJ whole genome shotgun (WGS) entry which is preliminary data.</text>
</comment>